<dbReference type="EMBL" id="JBJQOH010000004">
    <property type="protein sequence ID" value="KAL3690073.1"/>
    <property type="molecule type" value="Genomic_DNA"/>
</dbReference>
<feature type="compositionally biased region" description="Basic and acidic residues" evidence="1">
    <location>
        <begin position="266"/>
        <end position="275"/>
    </location>
</feature>
<proteinExistence type="predicted"/>
<evidence type="ECO:0000313" key="3">
    <source>
        <dbReference type="Proteomes" id="UP001633002"/>
    </source>
</evidence>
<accession>A0ABD3HF92</accession>
<sequence>MAVRPECGKYFSPGCEKSNHLKFFEEDPTRFIAFDSEFILPGRFYLRIEGSQMLQSRFDFLISDSDLVVISVGQQIPFHDAGPFYFFHSTVNNDYFIFKDRYGRQFLHPKFRFFTSAVIRSTVTAVYRFKKKVCGQGFRRHIVCHPSICRICPRLLLTSIRDVYKKIGKRKDRDCLCASISKREKATSSVSDVSADYSNPGSDEVHCNVEESVQQCNVEATRPRKTAPRSSTGDREETSSSTDDHSSRSPGPNDDQAGPGRSPKKKSPEQPEDQLKTSAKCRKAAALKIMELSVTISVQGSDISPTVFPLIQDFLQSQCQAGVFAVERGGSLLNLHLQGVVSMECSSAVDAKKRITAAINWSDRRPVFRNCN</sequence>
<keyword evidence="3" id="KW-1185">Reference proteome</keyword>
<gene>
    <name evidence="2" type="ORF">R1sor_016382</name>
</gene>
<dbReference type="AlphaFoldDB" id="A0ABD3HF92"/>
<comment type="caution">
    <text evidence="2">The sequence shown here is derived from an EMBL/GenBank/DDBJ whole genome shotgun (WGS) entry which is preliminary data.</text>
</comment>
<reference evidence="2 3" key="1">
    <citation type="submission" date="2024-09" db="EMBL/GenBank/DDBJ databases">
        <title>Chromosome-scale assembly of Riccia sorocarpa.</title>
        <authorList>
            <person name="Paukszto L."/>
        </authorList>
    </citation>
    <scope>NUCLEOTIDE SEQUENCE [LARGE SCALE GENOMIC DNA]</scope>
    <source>
        <strain evidence="2">LP-2024</strain>
        <tissue evidence="2">Aerial parts of the thallus</tissue>
    </source>
</reference>
<protein>
    <submittedName>
        <fullName evidence="2">Uncharacterized protein</fullName>
    </submittedName>
</protein>
<name>A0ABD3HF92_9MARC</name>
<feature type="compositionally biased region" description="Basic and acidic residues" evidence="1">
    <location>
        <begin position="232"/>
        <end position="247"/>
    </location>
</feature>
<evidence type="ECO:0000256" key="1">
    <source>
        <dbReference type="SAM" id="MobiDB-lite"/>
    </source>
</evidence>
<feature type="region of interest" description="Disordered" evidence="1">
    <location>
        <begin position="216"/>
        <end position="279"/>
    </location>
</feature>
<organism evidence="2 3">
    <name type="scientific">Riccia sorocarpa</name>
    <dbReference type="NCBI Taxonomy" id="122646"/>
    <lineage>
        <taxon>Eukaryota</taxon>
        <taxon>Viridiplantae</taxon>
        <taxon>Streptophyta</taxon>
        <taxon>Embryophyta</taxon>
        <taxon>Marchantiophyta</taxon>
        <taxon>Marchantiopsida</taxon>
        <taxon>Marchantiidae</taxon>
        <taxon>Marchantiales</taxon>
        <taxon>Ricciaceae</taxon>
        <taxon>Riccia</taxon>
    </lineage>
</organism>
<evidence type="ECO:0000313" key="2">
    <source>
        <dbReference type="EMBL" id="KAL3690073.1"/>
    </source>
</evidence>
<dbReference type="Proteomes" id="UP001633002">
    <property type="component" value="Unassembled WGS sequence"/>
</dbReference>